<dbReference type="RefSeq" id="XP_062693439.1">
    <property type="nucleotide sequence ID" value="XM_062832584.1"/>
</dbReference>
<evidence type="ECO:0000256" key="8">
    <source>
        <dbReference type="RuleBase" id="RU000454"/>
    </source>
</evidence>
<dbReference type="GeneID" id="87870206"/>
<keyword evidence="2 8" id="KW-0645">Protease</keyword>
<dbReference type="AlphaFoldDB" id="A0AAJ0MRT4"/>
<feature type="compositionally biased region" description="Gly residues" evidence="9">
    <location>
        <begin position="487"/>
        <end position="506"/>
    </location>
</feature>
<dbReference type="FunFam" id="2.40.70.10:FF:000207">
    <property type="entry name" value="Acid protease"/>
    <property type="match status" value="1"/>
</dbReference>
<dbReference type="GO" id="GO:0006508">
    <property type="term" value="P:proteolysis"/>
    <property type="evidence" value="ECO:0007669"/>
    <property type="project" value="UniProtKB-KW"/>
</dbReference>
<dbReference type="PROSITE" id="PS00141">
    <property type="entry name" value="ASP_PROTEASE"/>
    <property type="match status" value="1"/>
</dbReference>
<dbReference type="CDD" id="cd05474">
    <property type="entry name" value="SAP_like"/>
    <property type="match status" value="1"/>
</dbReference>
<accession>A0AAJ0MRT4</accession>
<dbReference type="InterPro" id="IPR001461">
    <property type="entry name" value="Aspartic_peptidase_A1"/>
</dbReference>
<proteinExistence type="inferred from homology"/>
<keyword evidence="13" id="KW-1185">Reference proteome</keyword>
<dbReference type="PRINTS" id="PR00792">
    <property type="entry name" value="PEPSIN"/>
</dbReference>
<evidence type="ECO:0000256" key="7">
    <source>
        <dbReference type="PIRSR" id="PIRSR601461-2"/>
    </source>
</evidence>
<dbReference type="Pfam" id="PF00026">
    <property type="entry name" value="Asp"/>
    <property type="match status" value="1"/>
</dbReference>
<comment type="caution">
    <text evidence="12">The sequence shown here is derived from an EMBL/GenBank/DDBJ whole genome shotgun (WGS) entry which is preliminary data.</text>
</comment>
<dbReference type="GO" id="GO:0004190">
    <property type="term" value="F:aspartic-type endopeptidase activity"/>
    <property type="evidence" value="ECO:0007669"/>
    <property type="project" value="UniProtKB-KW"/>
</dbReference>
<evidence type="ECO:0000256" key="9">
    <source>
        <dbReference type="SAM" id="MobiDB-lite"/>
    </source>
</evidence>
<evidence type="ECO:0000256" key="6">
    <source>
        <dbReference type="PIRSR" id="PIRSR601461-1"/>
    </source>
</evidence>
<evidence type="ECO:0000256" key="2">
    <source>
        <dbReference type="ARBA" id="ARBA00022670"/>
    </source>
</evidence>
<feature type="disulfide bond" evidence="7">
    <location>
        <begin position="335"/>
        <end position="374"/>
    </location>
</feature>
<name>A0AAJ0MRT4_9PEZI</name>
<feature type="active site" evidence="6">
    <location>
        <position position="299"/>
    </location>
</feature>
<feature type="chain" id="PRO_5042590708" evidence="10">
    <location>
        <begin position="24"/>
        <end position="538"/>
    </location>
</feature>
<dbReference type="EMBL" id="JAULSX010000004">
    <property type="protein sequence ID" value="KAK3492981.1"/>
    <property type="molecule type" value="Genomic_DNA"/>
</dbReference>
<dbReference type="InterPro" id="IPR001969">
    <property type="entry name" value="Aspartic_peptidase_AS"/>
</dbReference>
<dbReference type="InterPro" id="IPR021109">
    <property type="entry name" value="Peptidase_aspartic_dom_sf"/>
</dbReference>
<feature type="region of interest" description="Disordered" evidence="9">
    <location>
        <begin position="425"/>
        <end position="512"/>
    </location>
</feature>
<evidence type="ECO:0000256" key="10">
    <source>
        <dbReference type="SAM" id="SignalP"/>
    </source>
</evidence>
<dbReference type="PROSITE" id="PS51767">
    <property type="entry name" value="PEPTIDASE_A1"/>
    <property type="match status" value="1"/>
</dbReference>
<dbReference type="PANTHER" id="PTHR47966">
    <property type="entry name" value="BETA-SITE APP-CLEAVING ENZYME, ISOFORM A-RELATED"/>
    <property type="match status" value="1"/>
</dbReference>
<evidence type="ECO:0000259" key="11">
    <source>
        <dbReference type="PROSITE" id="PS51767"/>
    </source>
</evidence>
<feature type="domain" description="Peptidase A1" evidence="11">
    <location>
        <begin position="88"/>
        <end position="409"/>
    </location>
</feature>
<dbReference type="Gene3D" id="2.40.70.10">
    <property type="entry name" value="Acid Proteases"/>
    <property type="match status" value="2"/>
</dbReference>
<keyword evidence="4 8" id="KW-0064">Aspartyl protease</keyword>
<gene>
    <name evidence="12" type="ORF">B0T23DRAFT_153748</name>
</gene>
<dbReference type="InterPro" id="IPR033876">
    <property type="entry name" value="SAP-like"/>
</dbReference>
<dbReference type="FunFam" id="2.40.70.10:FF:000205">
    <property type="entry name" value="Acid protease"/>
    <property type="match status" value="1"/>
</dbReference>
<organism evidence="12 13">
    <name type="scientific">Neurospora hispaniola</name>
    <dbReference type="NCBI Taxonomy" id="588809"/>
    <lineage>
        <taxon>Eukaryota</taxon>
        <taxon>Fungi</taxon>
        <taxon>Dikarya</taxon>
        <taxon>Ascomycota</taxon>
        <taxon>Pezizomycotina</taxon>
        <taxon>Sordariomycetes</taxon>
        <taxon>Sordariomycetidae</taxon>
        <taxon>Sordariales</taxon>
        <taxon>Sordariaceae</taxon>
        <taxon>Neurospora</taxon>
    </lineage>
</organism>
<evidence type="ECO:0000313" key="13">
    <source>
        <dbReference type="Proteomes" id="UP001285908"/>
    </source>
</evidence>
<sequence>MLPLTTLSLYVSLLSPAAAGVLASPNLPIKLPISPAQGHRSSPSLISRNGNGNGFIRASVHAAHGAPRKLRQRQEDEGLKNQNLGTTYTIDIDIGTPPQTVTLILDTGSPDLWVNPQCETSGQEKYCNSFRQFDYTKSKTIQDTGAADILKYGKGNVTIEYVTDDVIIGSAKIKSQILGIGFESIDIPLGILGLSPSVSPDGQSPYPYLLDSMASQGIISSRAFSLDLRSIDNPSGAIIFGGVDLGKFSGSLAKVPMLDPSQTPSGVDRYWIVLSGVGMTYPDGEEVESEEIGVPVFLDSGGTLSRLPETIFQAIGDSFPGSQYDSESGFYVVDCAVAEQAGSVDFLFGSSTSANKKIRVPYGDFIWELQTGVCVVGVLPTDDEPVFGDSFLRAAYVVFDQDNRNLHLAQAANCGEQIVEIGSGQDAVPSSTGKCKDGSAGSTKTAGGGGLDVTATRAPTRTAGGSGPAVTNSDFGPGPAGTRVSTGGIGLPTGTGGGGGSEGGNGNDDDDSAASGLDVGVTAAAVLAGLNMLIVWLL</sequence>
<dbReference type="SUPFAM" id="SSF50630">
    <property type="entry name" value="Acid proteases"/>
    <property type="match status" value="1"/>
</dbReference>
<dbReference type="PANTHER" id="PTHR47966:SF65">
    <property type="entry name" value="ASPARTIC-TYPE ENDOPEPTIDASE"/>
    <property type="match status" value="1"/>
</dbReference>
<evidence type="ECO:0000256" key="4">
    <source>
        <dbReference type="ARBA" id="ARBA00022750"/>
    </source>
</evidence>
<keyword evidence="3 10" id="KW-0732">Signal</keyword>
<feature type="compositionally biased region" description="Low complexity" evidence="9">
    <location>
        <begin position="454"/>
        <end position="463"/>
    </location>
</feature>
<keyword evidence="7" id="KW-1015">Disulfide bond</keyword>
<protein>
    <submittedName>
        <fullName evidence="12">Aspartic peptidase domain-containing protein</fullName>
    </submittedName>
</protein>
<keyword evidence="5 8" id="KW-0378">Hydrolase</keyword>
<dbReference type="InterPro" id="IPR033121">
    <property type="entry name" value="PEPTIDASE_A1"/>
</dbReference>
<evidence type="ECO:0000256" key="1">
    <source>
        <dbReference type="ARBA" id="ARBA00007447"/>
    </source>
</evidence>
<evidence type="ECO:0000256" key="5">
    <source>
        <dbReference type="ARBA" id="ARBA00022801"/>
    </source>
</evidence>
<evidence type="ECO:0000256" key="3">
    <source>
        <dbReference type="ARBA" id="ARBA00022729"/>
    </source>
</evidence>
<evidence type="ECO:0000313" key="12">
    <source>
        <dbReference type="EMBL" id="KAK3492981.1"/>
    </source>
</evidence>
<feature type="signal peptide" evidence="10">
    <location>
        <begin position="1"/>
        <end position="23"/>
    </location>
</feature>
<feature type="active site" evidence="6">
    <location>
        <position position="106"/>
    </location>
</feature>
<dbReference type="Proteomes" id="UP001285908">
    <property type="component" value="Unassembled WGS sequence"/>
</dbReference>
<comment type="similarity">
    <text evidence="1 8">Belongs to the peptidase A1 family.</text>
</comment>
<reference evidence="12 13" key="1">
    <citation type="journal article" date="2023" name="Mol. Phylogenet. Evol.">
        <title>Genome-scale phylogeny and comparative genomics of the fungal order Sordariales.</title>
        <authorList>
            <person name="Hensen N."/>
            <person name="Bonometti L."/>
            <person name="Westerberg I."/>
            <person name="Brannstrom I.O."/>
            <person name="Guillou S."/>
            <person name="Cros-Aarteil S."/>
            <person name="Calhoun S."/>
            <person name="Haridas S."/>
            <person name="Kuo A."/>
            <person name="Mondo S."/>
            <person name="Pangilinan J."/>
            <person name="Riley R."/>
            <person name="LaButti K."/>
            <person name="Andreopoulos B."/>
            <person name="Lipzen A."/>
            <person name="Chen C."/>
            <person name="Yan M."/>
            <person name="Daum C."/>
            <person name="Ng V."/>
            <person name="Clum A."/>
            <person name="Steindorff A."/>
            <person name="Ohm R.A."/>
            <person name="Martin F."/>
            <person name="Silar P."/>
            <person name="Natvig D.O."/>
            <person name="Lalanne C."/>
            <person name="Gautier V."/>
            <person name="Ament-Velasquez S.L."/>
            <person name="Kruys A."/>
            <person name="Hutchinson M.I."/>
            <person name="Powell A.J."/>
            <person name="Barry K."/>
            <person name="Miller A.N."/>
            <person name="Grigoriev I.V."/>
            <person name="Debuchy R."/>
            <person name="Gladieux P."/>
            <person name="Hiltunen Thoren M."/>
            <person name="Johannesson H."/>
        </authorList>
    </citation>
    <scope>NUCLEOTIDE SEQUENCE [LARGE SCALE GENOMIC DNA]</scope>
    <source>
        <strain evidence="12 13">FGSC 10403</strain>
    </source>
</reference>